<dbReference type="PANTHER" id="PTHR33877">
    <property type="entry name" value="SLL1193 PROTEIN"/>
    <property type="match status" value="1"/>
</dbReference>
<dbReference type="OrthoDB" id="514018at2"/>
<dbReference type="SMART" id="SM00507">
    <property type="entry name" value="HNHc"/>
    <property type="match status" value="1"/>
</dbReference>
<reference evidence="3" key="1">
    <citation type="journal article" date="2013" name="Proc. Natl. Acad. Sci. U.S.A.">
        <title>Improving the coverage of the cyanobacterial phylum using diversity-driven genome sequencing.</title>
        <authorList>
            <person name="Shih P.M."/>
            <person name="Wu D."/>
            <person name="Latifi A."/>
            <person name="Axen S.D."/>
            <person name="Fewer D.P."/>
            <person name="Talla E."/>
            <person name="Calteau A."/>
            <person name="Cai F."/>
            <person name="Tandeau de Marsac N."/>
            <person name="Rippka R."/>
            <person name="Herdman M."/>
            <person name="Sivonen K."/>
            <person name="Coursin T."/>
            <person name="Laurent T."/>
            <person name="Goodwin L."/>
            <person name="Nolan M."/>
            <person name="Davenport K.W."/>
            <person name="Han C.S."/>
            <person name="Rubin E.M."/>
            <person name="Eisen J.A."/>
            <person name="Woyke T."/>
            <person name="Gugger M."/>
            <person name="Kerfeld C.A."/>
        </authorList>
    </citation>
    <scope>NUCLEOTIDE SEQUENCE [LARGE SCALE GENOMIC DNA]</scope>
    <source>
        <strain evidence="3">ATCC 27899 / PCC 7122</strain>
    </source>
</reference>
<keyword evidence="2" id="KW-0540">Nuclease</keyword>
<keyword evidence="2" id="KW-0614">Plasmid</keyword>
<dbReference type="InterPro" id="IPR003615">
    <property type="entry name" value="HNH_nuc"/>
</dbReference>
<keyword evidence="2" id="KW-0255">Endonuclease</keyword>
<accession>K9ZR53</accession>
<geneLocation type="plasmid" evidence="2 3">
    <name>pANACY.01</name>
</geneLocation>
<dbReference type="RefSeq" id="WP_015217653.1">
    <property type="nucleotide sequence ID" value="NC_019772.1"/>
</dbReference>
<keyword evidence="3" id="KW-1185">Reference proteome</keyword>
<evidence type="ECO:0000313" key="2">
    <source>
        <dbReference type="EMBL" id="AFZ61042.1"/>
    </source>
</evidence>
<dbReference type="InterPro" id="IPR052892">
    <property type="entry name" value="NA-targeting_endonuclease"/>
</dbReference>
<proteinExistence type="predicted"/>
<dbReference type="Proteomes" id="UP000010474">
    <property type="component" value="Plasmid pANACY.01"/>
</dbReference>
<dbReference type="PATRIC" id="fig|272123.3.peg.6225"/>
<feature type="domain" description="HNH nuclease" evidence="1">
    <location>
        <begin position="9"/>
        <end position="64"/>
    </location>
</feature>
<gene>
    <name evidence="2" type="ordered locus">Anacy_5741</name>
</gene>
<evidence type="ECO:0000259" key="1">
    <source>
        <dbReference type="SMART" id="SM00507"/>
    </source>
</evidence>
<keyword evidence="2" id="KW-0378">Hydrolase</keyword>
<dbReference type="EMBL" id="CP003660">
    <property type="protein sequence ID" value="AFZ61042.1"/>
    <property type="molecule type" value="Genomic_DNA"/>
</dbReference>
<dbReference type="CDD" id="cd00085">
    <property type="entry name" value="HNHc"/>
    <property type="match status" value="1"/>
</dbReference>
<sequence>MSKTYIPSNLRQIVFERAQGCCEYCLIPEMLVLATHQIDHVIAEKHDGATVLENLALSCSLCNQAKGSDIASIDPESGDTVRLYKITG</sequence>
<dbReference type="AlphaFoldDB" id="K9ZR53"/>
<organism evidence="2 3">
    <name type="scientific">Anabaena cylindrica (strain ATCC 27899 / PCC 7122)</name>
    <dbReference type="NCBI Taxonomy" id="272123"/>
    <lineage>
        <taxon>Bacteria</taxon>
        <taxon>Bacillati</taxon>
        <taxon>Cyanobacteriota</taxon>
        <taxon>Cyanophyceae</taxon>
        <taxon>Nostocales</taxon>
        <taxon>Nostocaceae</taxon>
        <taxon>Anabaena</taxon>
    </lineage>
</organism>
<dbReference type="KEGG" id="acy:Anacy_5741"/>
<protein>
    <submittedName>
        <fullName evidence="2">HNH endonuclease</fullName>
    </submittedName>
</protein>
<dbReference type="GO" id="GO:0008270">
    <property type="term" value="F:zinc ion binding"/>
    <property type="evidence" value="ECO:0007669"/>
    <property type="project" value="InterPro"/>
</dbReference>
<dbReference type="Gene3D" id="1.10.30.50">
    <property type="match status" value="1"/>
</dbReference>
<dbReference type="GO" id="GO:0003676">
    <property type="term" value="F:nucleic acid binding"/>
    <property type="evidence" value="ECO:0007669"/>
    <property type="project" value="InterPro"/>
</dbReference>
<name>K9ZR53_ANACC</name>
<dbReference type="Pfam" id="PF01844">
    <property type="entry name" value="HNH"/>
    <property type="match status" value="1"/>
</dbReference>
<dbReference type="PANTHER" id="PTHR33877:SF1">
    <property type="entry name" value="TYPE IV METHYL-DIRECTED RESTRICTION ENZYME ECOKMCRA"/>
    <property type="match status" value="1"/>
</dbReference>
<dbReference type="InterPro" id="IPR002711">
    <property type="entry name" value="HNH"/>
</dbReference>
<evidence type="ECO:0000313" key="3">
    <source>
        <dbReference type="Proteomes" id="UP000010474"/>
    </source>
</evidence>
<dbReference type="HOGENOM" id="CLU_104142_2_0_3"/>
<dbReference type="GO" id="GO:0004519">
    <property type="term" value="F:endonuclease activity"/>
    <property type="evidence" value="ECO:0007669"/>
    <property type="project" value="UniProtKB-KW"/>
</dbReference>